<protein>
    <submittedName>
        <fullName evidence="1">Uncharacterized protein</fullName>
    </submittedName>
</protein>
<evidence type="ECO:0000313" key="2">
    <source>
        <dbReference type="Proteomes" id="UP000594638"/>
    </source>
</evidence>
<sequence length="53" mass="6452">MSLLFLKKWSSSFPDSRRDSCSVQRRRCSNCWLLWWKRSYNLLPLPSLQHHSL</sequence>
<organism evidence="1 2">
    <name type="scientific">Olea europaea subsp. europaea</name>
    <dbReference type="NCBI Taxonomy" id="158383"/>
    <lineage>
        <taxon>Eukaryota</taxon>
        <taxon>Viridiplantae</taxon>
        <taxon>Streptophyta</taxon>
        <taxon>Embryophyta</taxon>
        <taxon>Tracheophyta</taxon>
        <taxon>Spermatophyta</taxon>
        <taxon>Magnoliopsida</taxon>
        <taxon>eudicotyledons</taxon>
        <taxon>Gunneridae</taxon>
        <taxon>Pentapetalae</taxon>
        <taxon>asterids</taxon>
        <taxon>lamiids</taxon>
        <taxon>Lamiales</taxon>
        <taxon>Oleaceae</taxon>
        <taxon>Oleeae</taxon>
        <taxon>Olea</taxon>
    </lineage>
</organism>
<dbReference type="Gramene" id="OE9A100629T1">
    <property type="protein sequence ID" value="OE9A100629C1"/>
    <property type="gene ID" value="OE9A100629"/>
</dbReference>
<dbReference type="Proteomes" id="UP000594638">
    <property type="component" value="Unassembled WGS sequence"/>
</dbReference>
<gene>
    <name evidence="1" type="ORF">OLEA9_A100629</name>
</gene>
<name>A0A8S0U9E2_OLEEU</name>
<dbReference type="AlphaFoldDB" id="A0A8S0U9E2"/>
<proteinExistence type="predicted"/>
<accession>A0A8S0U9E2</accession>
<reference evidence="1 2" key="1">
    <citation type="submission" date="2019-12" db="EMBL/GenBank/DDBJ databases">
        <authorList>
            <person name="Alioto T."/>
            <person name="Alioto T."/>
            <person name="Gomez Garrido J."/>
        </authorList>
    </citation>
    <scope>NUCLEOTIDE SEQUENCE [LARGE SCALE GENOMIC DNA]</scope>
</reference>
<keyword evidence="2" id="KW-1185">Reference proteome</keyword>
<comment type="caution">
    <text evidence="1">The sequence shown here is derived from an EMBL/GenBank/DDBJ whole genome shotgun (WGS) entry which is preliminary data.</text>
</comment>
<evidence type="ECO:0000313" key="1">
    <source>
        <dbReference type="EMBL" id="CAA3013325.1"/>
    </source>
</evidence>
<dbReference type="EMBL" id="CACTIH010007431">
    <property type="protein sequence ID" value="CAA3013325.1"/>
    <property type="molecule type" value="Genomic_DNA"/>
</dbReference>